<gene>
    <name evidence="1" type="ORF">RDI58_006968</name>
</gene>
<reference evidence="1 2" key="1">
    <citation type="submission" date="2024-02" db="EMBL/GenBank/DDBJ databases">
        <title>de novo genome assembly of Solanum bulbocastanum strain 11H21.</title>
        <authorList>
            <person name="Hosaka A.J."/>
        </authorList>
    </citation>
    <scope>NUCLEOTIDE SEQUENCE [LARGE SCALE GENOMIC DNA]</scope>
    <source>
        <tissue evidence="1">Young leaves</tissue>
    </source>
</reference>
<proteinExistence type="predicted"/>
<organism evidence="1 2">
    <name type="scientific">Solanum bulbocastanum</name>
    <name type="common">Wild potato</name>
    <dbReference type="NCBI Taxonomy" id="147425"/>
    <lineage>
        <taxon>Eukaryota</taxon>
        <taxon>Viridiplantae</taxon>
        <taxon>Streptophyta</taxon>
        <taxon>Embryophyta</taxon>
        <taxon>Tracheophyta</taxon>
        <taxon>Spermatophyta</taxon>
        <taxon>Magnoliopsida</taxon>
        <taxon>eudicotyledons</taxon>
        <taxon>Gunneridae</taxon>
        <taxon>Pentapetalae</taxon>
        <taxon>asterids</taxon>
        <taxon>lamiids</taxon>
        <taxon>Solanales</taxon>
        <taxon>Solanaceae</taxon>
        <taxon>Solanoideae</taxon>
        <taxon>Solaneae</taxon>
        <taxon>Solanum</taxon>
    </lineage>
</organism>
<evidence type="ECO:0000313" key="1">
    <source>
        <dbReference type="EMBL" id="KAK6793515.1"/>
    </source>
</evidence>
<keyword evidence="2" id="KW-1185">Reference proteome</keyword>
<sequence length="53" mass="5762">MEVIVVEGGDSRASDKGPLVQMENAMVINAGVNDEVNLEIVRIEENNVEVAHQ</sequence>
<dbReference type="Proteomes" id="UP001371456">
    <property type="component" value="Unassembled WGS sequence"/>
</dbReference>
<protein>
    <submittedName>
        <fullName evidence="1">Uncharacterized protein</fullName>
    </submittedName>
</protein>
<dbReference type="EMBL" id="JBANQN010000003">
    <property type="protein sequence ID" value="KAK6793515.1"/>
    <property type="molecule type" value="Genomic_DNA"/>
</dbReference>
<name>A0AAN8TUF5_SOLBU</name>
<accession>A0AAN8TUF5</accession>
<dbReference type="AlphaFoldDB" id="A0AAN8TUF5"/>
<comment type="caution">
    <text evidence="1">The sequence shown here is derived from an EMBL/GenBank/DDBJ whole genome shotgun (WGS) entry which is preliminary data.</text>
</comment>
<evidence type="ECO:0000313" key="2">
    <source>
        <dbReference type="Proteomes" id="UP001371456"/>
    </source>
</evidence>